<dbReference type="Gramene" id="OMERI05G14190.2">
    <property type="protein sequence ID" value="OMERI05G14190.2"/>
    <property type="gene ID" value="OMERI05G14190"/>
</dbReference>
<name>A0A0E0DRC8_9ORYZ</name>
<feature type="region of interest" description="Disordered" evidence="1">
    <location>
        <begin position="141"/>
        <end position="161"/>
    </location>
</feature>
<dbReference type="HOGENOM" id="CLU_1646389_0_0_1"/>
<reference evidence="2" key="2">
    <citation type="submission" date="2018-05" db="EMBL/GenBank/DDBJ databases">
        <title>OmerRS3 (Oryza meridionalis Reference Sequence Version 3).</title>
        <authorList>
            <person name="Zhang J."/>
            <person name="Kudrna D."/>
            <person name="Lee S."/>
            <person name="Talag J."/>
            <person name="Welchert J."/>
            <person name="Wing R.A."/>
        </authorList>
    </citation>
    <scope>NUCLEOTIDE SEQUENCE [LARGE SCALE GENOMIC DNA]</scope>
    <source>
        <strain evidence="2">cv. OR44</strain>
    </source>
</reference>
<evidence type="ECO:0000313" key="2">
    <source>
        <dbReference type="EnsemblPlants" id="OMERI05G14190.2"/>
    </source>
</evidence>
<reference evidence="2" key="1">
    <citation type="submission" date="2015-04" db="UniProtKB">
        <authorList>
            <consortium name="EnsemblPlants"/>
        </authorList>
    </citation>
    <scope>IDENTIFICATION</scope>
</reference>
<organism evidence="2">
    <name type="scientific">Oryza meridionalis</name>
    <dbReference type="NCBI Taxonomy" id="40149"/>
    <lineage>
        <taxon>Eukaryota</taxon>
        <taxon>Viridiplantae</taxon>
        <taxon>Streptophyta</taxon>
        <taxon>Embryophyta</taxon>
        <taxon>Tracheophyta</taxon>
        <taxon>Spermatophyta</taxon>
        <taxon>Magnoliopsida</taxon>
        <taxon>Liliopsida</taxon>
        <taxon>Poales</taxon>
        <taxon>Poaceae</taxon>
        <taxon>BOP clade</taxon>
        <taxon>Oryzoideae</taxon>
        <taxon>Oryzeae</taxon>
        <taxon>Oryzinae</taxon>
        <taxon>Oryza</taxon>
    </lineage>
</organism>
<feature type="compositionally biased region" description="Basic and acidic residues" evidence="1">
    <location>
        <begin position="152"/>
        <end position="161"/>
    </location>
</feature>
<accession>A0A0E0DRC8</accession>
<proteinExistence type="predicted"/>
<dbReference type="Proteomes" id="UP000008021">
    <property type="component" value="Chromosome 5"/>
</dbReference>
<keyword evidence="3" id="KW-1185">Reference proteome</keyword>
<dbReference type="AlphaFoldDB" id="A0A0E0DRC8"/>
<evidence type="ECO:0000313" key="3">
    <source>
        <dbReference type="Proteomes" id="UP000008021"/>
    </source>
</evidence>
<evidence type="ECO:0000256" key="1">
    <source>
        <dbReference type="SAM" id="MobiDB-lite"/>
    </source>
</evidence>
<protein>
    <submittedName>
        <fullName evidence="2">Uncharacterized protein</fullName>
    </submittedName>
</protein>
<sequence>MPFDSDYSAVDAEPQWRRISIIKWWWSLFFPRDFSGHGHISEAPKSNSLNLARALYKKHLHFSHATESSLLLGREREREQRLLQLRSFSCRGGGRRTMAEDGRGEEKAVDVVAVKKPKQGGFRTMPYYTFKPLETVKPEEELELYRGNGNEDDGKKGGTLK</sequence>
<dbReference type="EnsemblPlants" id="OMERI05G14190.2">
    <property type="protein sequence ID" value="OMERI05G14190.2"/>
    <property type="gene ID" value="OMERI05G14190"/>
</dbReference>